<feature type="compositionally biased region" description="Low complexity" evidence="1">
    <location>
        <begin position="572"/>
        <end position="581"/>
    </location>
</feature>
<feature type="region of interest" description="Disordered" evidence="1">
    <location>
        <begin position="401"/>
        <end position="470"/>
    </location>
</feature>
<keyword evidence="2" id="KW-0472">Membrane</keyword>
<organism evidence="3 4">
    <name type="scientific">Nitrospira japonica</name>
    <dbReference type="NCBI Taxonomy" id="1325564"/>
    <lineage>
        <taxon>Bacteria</taxon>
        <taxon>Pseudomonadati</taxon>
        <taxon>Nitrospirota</taxon>
        <taxon>Nitrospiria</taxon>
        <taxon>Nitrospirales</taxon>
        <taxon>Nitrospiraceae</taxon>
        <taxon>Nitrospira</taxon>
    </lineage>
</organism>
<dbReference type="InterPro" id="IPR011990">
    <property type="entry name" value="TPR-like_helical_dom_sf"/>
</dbReference>
<feature type="region of interest" description="Disordered" evidence="1">
    <location>
        <begin position="487"/>
        <end position="691"/>
    </location>
</feature>
<feature type="transmembrane region" description="Helical" evidence="2">
    <location>
        <begin position="867"/>
        <end position="896"/>
    </location>
</feature>
<feature type="region of interest" description="Disordered" evidence="1">
    <location>
        <begin position="233"/>
        <end position="259"/>
    </location>
</feature>
<keyword evidence="2" id="KW-1133">Transmembrane helix</keyword>
<dbReference type="KEGG" id="nja:NSJP_0837"/>
<name>A0A1W1I2C0_9BACT</name>
<feature type="region of interest" description="Disordered" evidence="1">
    <location>
        <begin position="191"/>
        <end position="219"/>
    </location>
</feature>
<dbReference type="OrthoDB" id="9767564at2"/>
<keyword evidence="2" id="KW-0812">Transmembrane</keyword>
<accession>A0A1W1I2C0</accession>
<sequence length="1322" mass="142506">MRTDKRTSHKTDKKPAAKGIKGVVGYSKKSALLEEAITHMNAGKYGRSSASLKELLALDPQNMEARRLFATLHLRLGSLVTAREAFESLANEAIGRQDYWLAESLLREYLAAGPRCIPFLELLAHVYEEKGDAMAAVAELGKAVEILLEDPDPDHPQKPSQLYGRIRELAPASLVAFQFASSFDIQTGEFRRQPREVEPPRGGEEISRVETATFSDRTDSSVEVMPWEHLEEPVAPASSAAGSPFDPPVLDDHPAASIPEPRVADVGEHIAESELSPPAPVAVPIQTPDIASGWSVTPMDDLAADEAVVDESLTTSDRLPEASSLPMAPLDESDHGFAQASLSAPESVYDLTDSAASIDASMPEPETLLSRMPWEHVADAGLQIVEPEPPPVADELVVTESSFDEPVLPESEPALPPAVPIESSSVLLPPSDEYRDPIEQRDLAAAETTVQPAESKTESSPTPTPSSPLSFSWNAIFDSAWKIAAGTTAPSTPDMAKESELTSPSMPDSLPLLQQRESSESSEEPPASHAGGHAVELSVPEPPPEFSIEPAPHPLPPSSDALWPSTDPEPLETPSTSFPSSPERDESRPVEELRTLSSMDTDSLASSAAIGDPIVEAQDMSRVPLDPAQSDAAPSMTPPEFRLASGNETSPDASDPAPVPDALLNSTAPDAPITDVTSESMMPSSDMDPRWSTGEVAVQHHRPTIEKKKWEAPPAVVTEPPRAAAEAESLIEPVSELSRGWEAPGSDEAVAAVLPAPVVEEVVPPPQDMRPEWAQASDAIVLEPSVDQTPVTPLLRSESVPSVEEPGRSPVAAAVDALFGSTGQSQPIHTMERTTPPRSGPRWSARLSRLRFTVVSLIGSSFSTTRAFAVLCLSLGIFGVVVLALGVGLLAVSWIAMEEAPTPRYQALTAGPQRTITDPKNNGFLLLLGFDTPSDGDPLKAGYERKPGEQDVFQSQVCASEQDVTPSASGGSSPSSVVGGWFKSANPVAQAKAGSDVFRSLLAKEATALSRYQQFMGMPFDDWGFGQILSPNCAHILLTHRLYLMEGFNQDVGSGVTRLEKDMESWRTVLGQSKTLMMKMLAVGAVQDDVRLASSVLTRPEADATVINRLSKIVRPLDQLELSVRWPMQSQFVWATGRVPADLEQYAQEDHPLYLSMAAAMPLPVQRRANAYADYYEAANKAVAEGRYVNLPKRSQFVRTSATSIVDYWANPLEHIVGIDPLPSWEPYVGRMVETDAQLRLASLQVWVRRGPQEGDVMTRLAKAGQAYYDPFTGFPMLVNQERRLLYSVGRDGRDQGGDPAQDVVVAISSLQPAGESKRASR</sequence>
<protein>
    <recommendedName>
        <fullName evidence="5">Tetratricopeptide repeat protein</fullName>
    </recommendedName>
</protein>
<feature type="region of interest" description="Disordered" evidence="1">
    <location>
        <begin position="313"/>
        <end position="333"/>
    </location>
</feature>
<feature type="compositionally biased region" description="Low complexity" evidence="1">
    <location>
        <begin position="233"/>
        <end position="244"/>
    </location>
</feature>
<dbReference type="RefSeq" id="WP_080885610.1">
    <property type="nucleotide sequence ID" value="NZ_LT828648.1"/>
</dbReference>
<reference evidence="3 4" key="1">
    <citation type="submission" date="2017-03" db="EMBL/GenBank/DDBJ databases">
        <authorList>
            <person name="Afonso C.L."/>
            <person name="Miller P.J."/>
            <person name="Scott M.A."/>
            <person name="Spackman E."/>
            <person name="Goraichik I."/>
            <person name="Dimitrov K.M."/>
            <person name="Suarez D.L."/>
            <person name="Swayne D.E."/>
        </authorList>
    </citation>
    <scope>NUCLEOTIDE SEQUENCE [LARGE SCALE GENOMIC DNA]</scope>
    <source>
        <strain evidence="3">Genome sequencing of Nitrospira japonica strain NJ11</strain>
    </source>
</reference>
<feature type="compositionally biased region" description="Basic and acidic residues" evidence="1">
    <location>
        <begin position="582"/>
        <end position="594"/>
    </location>
</feature>
<feature type="compositionally biased region" description="Basic and acidic residues" evidence="1">
    <location>
        <begin position="191"/>
        <end position="208"/>
    </location>
</feature>
<gene>
    <name evidence="3" type="ORF">NSJP_0837</name>
</gene>
<dbReference type="Gene3D" id="1.25.40.10">
    <property type="entry name" value="Tetratricopeptide repeat domain"/>
    <property type="match status" value="1"/>
</dbReference>
<evidence type="ECO:0000313" key="3">
    <source>
        <dbReference type="EMBL" id="SLM47009.1"/>
    </source>
</evidence>
<evidence type="ECO:0000256" key="2">
    <source>
        <dbReference type="SAM" id="Phobius"/>
    </source>
</evidence>
<evidence type="ECO:0008006" key="5">
    <source>
        <dbReference type="Google" id="ProtNLM"/>
    </source>
</evidence>
<feature type="compositionally biased region" description="Pro residues" evidence="1">
    <location>
        <begin position="540"/>
        <end position="557"/>
    </location>
</feature>
<dbReference type="SUPFAM" id="SSF48452">
    <property type="entry name" value="TPR-like"/>
    <property type="match status" value="1"/>
</dbReference>
<evidence type="ECO:0000256" key="1">
    <source>
        <dbReference type="SAM" id="MobiDB-lite"/>
    </source>
</evidence>
<dbReference type="STRING" id="1325564.NSJP_0837"/>
<keyword evidence="4" id="KW-1185">Reference proteome</keyword>
<proteinExistence type="predicted"/>
<feature type="compositionally biased region" description="Basic and acidic residues" evidence="1">
    <location>
        <begin position="432"/>
        <end position="444"/>
    </location>
</feature>
<dbReference type="EMBL" id="LT828648">
    <property type="protein sequence ID" value="SLM47009.1"/>
    <property type="molecule type" value="Genomic_DNA"/>
</dbReference>
<feature type="region of interest" description="Disordered" evidence="1">
    <location>
        <begin position="703"/>
        <end position="728"/>
    </location>
</feature>
<feature type="compositionally biased region" description="Polar residues" evidence="1">
    <location>
        <begin position="595"/>
        <end position="606"/>
    </location>
</feature>
<feature type="compositionally biased region" description="Low complexity" evidence="1">
    <location>
        <begin position="650"/>
        <end position="662"/>
    </location>
</feature>
<dbReference type="Proteomes" id="UP000192042">
    <property type="component" value="Chromosome I"/>
</dbReference>
<evidence type="ECO:0000313" key="4">
    <source>
        <dbReference type="Proteomes" id="UP000192042"/>
    </source>
</evidence>